<feature type="domain" description="YEATS" evidence="6">
    <location>
        <begin position="33"/>
        <end position="105"/>
    </location>
</feature>
<dbReference type="RefSeq" id="XP_005758477.1">
    <property type="nucleotide sequence ID" value="XM_005758420.1"/>
</dbReference>
<evidence type="ECO:0000256" key="2">
    <source>
        <dbReference type="ARBA" id="ARBA00023163"/>
    </source>
</evidence>
<name>A0A0D3I463_EMIH1</name>
<dbReference type="GeneID" id="17252198"/>
<evidence type="ECO:0000313" key="7">
    <source>
        <dbReference type="EnsemblProtists" id="EOD06048"/>
    </source>
</evidence>
<keyword evidence="8" id="KW-1185">Reference proteome</keyword>
<accession>A0A0D3I463</accession>
<reference evidence="8" key="1">
    <citation type="journal article" date="2013" name="Nature">
        <title>Pan genome of the phytoplankton Emiliania underpins its global distribution.</title>
        <authorList>
            <person name="Read B.A."/>
            <person name="Kegel J."/>
            <person name="Klute M.J."/>
            <person name="Kuo A."/>
            <person name="Lefebvre S.C."/>
            <person name="Maumus F."/>
            <person name="Mayer C."/>
            <person name="Miller J."/>
            <person name="Monier A."/>
            <person name="Salamov A."/>
            <person name="Young J."/>
            <person name="Aguilar M."/>
            <person name="Claverie J.M."/>
            <person name="Frickenhaus S."/>
            <person name="Gonzalez K."/>
            <person name="Herman E.K."/>
            <person name="Lin Y.C."/>
            <person name="Napier J."/>
            <person name="Ogata H."/>
            <person name="Sarno A.F."/>
            <person name="Shmutz J."/>
            <person name="Schroeder D."/>
            <person name="de Vargas C."/>
            <person name="Verret F."/>
            <person name="von Dassow P."/>
            <person name="Valentin K."/>
            <person name="Van de Peer Y."/>
            <person name="Wheeler G."/>
            <person name="Dacks J.B."/>
            <person name="Delwiche C.F."/>
            <person name="Dyhrman S.T."/>
            <person name="Glockner G."/>
            <person name="John U."/>
            <person name="Richards T."/>
            <person name="Worden A.Z."/>
            <person name="Zhang X."/>
            <person name="Grigoriev I.V."/>
            <person name="Allen A.E."/>
            <person name="Bidle K."/>
            <person name="Borodovsky M."/>
            <person name="Bowler C."/>
            <person name="Brownlee C."/>
            <person name="Cock J.M."/>
            <person name="Elias M."/>
            <person name="Gladyshev V.N."/>
            <person name="Groth M."/>
            <person name="Guda C."/>
            <person name="Hadaegh A."/>
            <person name="Iglesias-Rodriguez M.D."/>
            <person name="Jenkins J."/>
            <person name="Jones B.M."/>
            <person name="Lawson T."/>
            <person name="Leese F."/>
            <person name="Lindquist E."/>
            <person name="Lobanov A."/>
            <person name="Lomsadze A."/>
            <person name="Malik S.B."/>
            <person name="Marsh M.E."/>
            <person name="Mackinder L."/>
            <person name="Mock T."/>
            <person name="Mueller-Roeber B."/>
            <person name="Pagarete A."/>
            <person name="Parker M."/>
            <person name="Probert I."/>
            <person name="Quesneville H."/>
            <person name="Raines C."/>
            <person name="Rensing S.A."/>
            <person name="Riano-Pachon D.M."/>
            <person name="Richier S."/>
            <person name="Rokitta S."/>
            <person name="Shiraiwa Y."/>
            <person name="Soanes D.M."/>
            <person name="van der Giezen M."/>
            <person name="Wahlund T.M."/>
            <person name="Williams B."/>
            <person name="Wilson W."/>
            <person name="Wolfe G."/>
            <person name="Wurch L.L."/>
        </authorList>
    </citation>
    <scope>NUCLEOTIDE SEQUENCE</scope>
</reference>
<organism evidence="7 8">
    <name type="scientific">Emiliania huxleyi (strain CCMP1516)</name>
    <dbReference type="NCBI Taxonomy" id="280463"/>
    <lineage>
        <taxon>Eukaryota</taxon>
        <taxon>Haptista</taxon>
        <taxon>Haptophyta</taxon>
        <taxon>Prymnesiophyceae</taxon>
        <taxon>Isochrysidales</taxon>
        <taxon>Noelaerhabdaceae</taxon>
        <taxon>Emiliania</taxon>
    </lineage>
</organism>
<evidence type="ECO:0000259" key="6">
    <source>
        <dbReference type="PROSITE" id="PS51037"/>
    </source>
</evidence>
<dbReference type="InterPro" id="IPR055129">
    <property type="entry name" value="YEATS_dom"/>
</dbReference>
<dbReference type="AlphaFoldDB" id="A0A0D3I463"/>
<dbReference type="Proteomes" id="UP000013827">
    <property type="component" value="Unassembled WGS sequence"/>
</dbReference>
<feature type="compositionally biased region" description="Low complexity" evidence="5">
    <location>
        <begin position="1"/>
        <end position="15"/>
    </location>
</feature>
<dbReference type="InterPro" id="IPR005033">
    <property type="entry name" value="YEATS"/>
</dbReference>
<evidence type="ECO:0000256" key="5">
    <source>
        <dbReference type="SAM" id="MobiDB-lite"/>
    </source>
</evidence>
<comment type="subcellular location">
    <subcellularLocation>
        <location evidence="4">Nucleus</location>
    </subcellularLocation>
</comment>
<evidence type="ECO:0000256" key="4">
    <source>
        <dbReference type="PROSITE-ProRule" id="PRU00376"/>
    </source>
</evidence>
<dbReference type="Gene3D" id="2.60.40.1970">
    <property type="entry name" value="YEATS domain"/>
    <property type="match status" value="1"/>
</dbReference>
<feature type="compositionally biased region" description="Pro residues" evidence="5">
    <location>
        <begin position="16"/>
        <end position="27"/>
    </location>
</feature>
<dbReference type="Pfam" id="PF03366">
    <property type="entry name" value="YEATS"/>
    <property type="match status" value="1"/>
</dbReference>
<dbReference type="InterPro" id="IPR038704">
    <property type="entry name" value="YEAST_sf"/>
</dbReference>
<dbReference type="eggNOG" id="KOG3149">
    <property type="taxonomic scope" value="Eukaryota"/>
</dbReference>
<keyword evidence="2" id="KW-0804">Transcription</keyword>
<sequence length="105" mass="10990">MSTASLSAAAAATAAPPAPLPVPPPPAGSASAEVPVQQASRPIVVGSCAYWRGKEAEESKSHEWTVYVRAASPDEDPGLFIKRVVFQLHPTITPSTRTVEAPPFE</sequence>
<dbReference type="PANTHER" id="PTHR47573">
    <property type="entry name" value="PROTEIN AF-9 HOMOLOG"/>
    <property type="match status" value="1"/>
</dbReference>
<dbReference type="PANTHER" id="PTHR47573:SF1">
    <property type="entry name" value="PROTEIN AF-9 HOMOLOG"/>
    <property type="match status" value="1"/>
</dbReference>
<dbReference type="GO" id="GO:0005634">
    <property type="term" value="C:nucleus"/>
    <property type="evidence" value="ECO:0007669"/>
    <property type="project" value="UniProtKB-SubCell"/>
</dbReference>
<proteinExistence type="predicted"/>
<keyword evidence="3 4" id="KW-0539">Nucleus</keyword>
<evidence type="ECO:0000313" key="8">
    <source>
        <dbReference type="Proteomes" id="UP000013827"/>
    </source>
</evidence>
<dbReference type="PROSITE" id="PS51037">
    <property type="entry name" value="YEATS"/>
    <property type="match status" value="1"/>
</dbReference>
<dbReference type="KEGG" id="ehx:EMIHUDRAFT_125230"/>
<dbReference type="EnsemblProtists" id="EOD06048">
    <property type="protein sequence ID" value="EOD06048"/>
    <property type="gene ID" value="EMIHUDRAFT_125230"/>
</dbReference>
<evidence type="ECO:0000256" key="1">
    <source>
        <dbReference type="ARBA" id="ARBA00023015"/>
    </source>
</evidence>
<reference evidence="7" key="2">
    <citation type="submission" date="2024-10" db="UniProtKB">
        <authorList>
            <consortium name="EnsemblProtists"/>
        </authorList>
    </citation>
    <scope>IDENTIFICATION</scope>
</reference>
<protein>
    <recommendedName>
        <fullName evidence="6">YEATS domain-containing protein</fullName>
    </recommendedName>
</protein>
<dbReference type="HOGENOM" id="CLU_2243613_0_0_1"/>
<dbReference type="GO" id="GO:0006355">
    <property type="term" value="P:regulation of DNA-templated transcription"/>
    <property type="evidence" value="ECO:0007669"/>
    <property type="project" value="InterPro"/>
</dbReference>
<feature type="region of interest" description="Disordered" evidence="5">
    <location>
        <begin position="1"/>
        <end position="36"/>
    </location>
</feature>
<dbReference type="PaxDb" id="2903-EOD06048"/>
<evidence type="ECO:0000256" key="3">
    <source>
        <dbReference type="ARBA" id="ARBA00023242"/>
    </source>
</evidence>
<keyword evidence="1" id="KW-0805">Transcription regulation</keyword>
<dbReference type="STRING" id="2903.R1B8T1"/>